<evidence type="ECO:0000256" key="1">
    <source>
        <dbReference type="SAM" id="MobiDB-lite"/>
    </source>
</evidence>
<dbReference type="Pfam" id="PF00646">
    <property type="entry name" value="F-box"/>
    <property type="match status" value="1"/>
</dbReference>
<dbReference type="PaxDb" id="3880-AES59626"/>
<dbReference type="InterPro" id="IPR032675">
    <property type="entry name" value="LRR_dom_sf"/>
</dbReference>
<keyword evidence="6" id="KW-1185">Reference proteome</keyword>
<feature type="domain" description="F-box/LRR-repeat protein 15-like leucin rich repeat" evidence="3">
    <location>
        <begin position="142"/>
        <end position="414"/>
    </location>
</feature>
<dbReference type="HOGENOM" id="CLU_028145_1_1_1"/>
<dbReference type="GO" id="GO:0005737">
    <property type="term" value="C:cytoplasm"/>
    <property type="evidence" value="ECO:0000318"/>
    <property type="project" value="GO_Central"/>
</dbReference>
<organism evidence="4 6">
    <name type="scientific">Medicago truncatula</name>
    <name type="common">Barrel medic</name>
    <name type="synonym">Medicago tribuloides</name>
    <dbReference type="NCBI Taxonomy" id="3880"/>
    <lineage>
        <taxon>Eukaryota</taxon>
        <taxon>Viridiplantae</taxon>
        <taxon>Streptophyta</taxon>
        <taxon>Embryophyta</taxon>
        <taxon>Tracheophyta</taxon>
        <taxon>Spermatophyta</taxon>
        <taxon>Magnoliopsida</taxon>
        <taxon>eudicotyledons</taxon>
        <taxon>Gunneridae</taxon>
        <taxon>Pentapetalae</taxon>
        <taxon>rosids</taxon>
        <taxon>fabids</taxon>
        <taxon>Fabales</taxon>
        <taxon>Fabaceae</taxon>
        <taxon>Papilionoideae</taxon>
        <taxon>50 kb inversion clade</taxon>
        <taxon>NPAAA clade</taxon>
        <taxon>Hologalegina</taxon>
        <taxon>IRL clade</taxon>
        <taxon>Trifolieae</taxon>
        <taxon>Medicago</taxon>
    </lineage>
</organism>
<accession>A0A0C3UKI9</accession>
<dbReference type="InterPro" id="IPR001810">
    <property type="entry name" value="F-box_dom"/>
</dbReference>
<reference evidence="4 6" key="1">
    <citation type="journal article" date="2011" name="Nature">
        <title>The Medicago genome provides insight into the evolution of rhizobial symbioses.</title>
        <authorList>
            <person name="Young N.D."/>
            <person name="Debelle F."/>
            <person name="Oldroyd G.E."/>
            <person name="Geurts R."/>
            <person name="Cannon S.B."/>
            <person name="Udvardi M.K."/>
            <person name="Benedito V.A."/>
            <person name="Mayer K.F."/>
            <person name="Gouzy J."/>
            <person name="Schoof H."/>
            <person name="Van de Peer Y."/>
            <person name="Proost S."/>
            <person name="Cook D.R."/>
            <person name="Meyers B.C."/>
            <person name="Spannagl M."/>
            <person name="Cheung F."/>
            <person name="De Mita S."/>
            <person name="Krishnakumar V."/>
            <person name="Gundlach H."/>
            <person name="Zhou S."/>
            <person name="Mudge J."/>
            <person name="Bharti A.K."/>
            <person name="Murray J.D."/>
            <person name="Naoumkina M.A."/>
            <person name="Rosen B."/>
            <person name="Silverstein K.A."/>
            <person name="Tang H."/>
            <person name="Rombauts S."/>
            <person name="Zhao P.X."/>
            <person name="Zhou P."/>
            <person name="Barbe V."/>
            <person name="Bardou P."/>
            <person name="Bechner M."/>
            <person name="Bellec A."/>
            <person name="Berger A."/>
            <person name="Berges H."/>
            <person name="Bidwell S."/>
            <person name="Bisseling T."/>
            <person name="Choisne N."/>
            <person name="Couloux A."/>
            <person name="Denny R."/>
            <person name="Deshpande S."/>
            <person name="Dai X."/>
            <person name="Doyle J.J."/>
            <person name="Dudez A.M."/>
            <person name="Farmer A.D."/>
            <person name="Fouteau S."/>
            <person name="Franken C."/>
            <person name="Gibelin C."/>
            <person name="Gish J."/>
            <person name="Goldstein S."/>
            <person name="Gonzalez A.J."/>
            <person name="Green P.J."/>
            <person name="Hallab A."/>
            <person name="Hartog M."/>
            <person name="Hua A."/>
            <person name="Humphray S.J."/>
            <person name="Jeong D.H."/>
            <person name="Jing Y."/>
            <person name="Jocker A."/>
            <person name="Kenton S.M."/>
            <person name="Kim D.J."/>
            <person name="Klee K."/>
            <person name="Lai H."/>
            <person name="Lang C."/>
            <person name="Lin S."/>
            <person name="Macmil S.L."/>
            <person name="Magdelenat G."/>
            <person name="Matthews L."/>
            <person name="McCorrison J."/>
            <person name="Monaghan E.L."/>
            <person name="Mun J.H."/>
            <person name="Najar F.Z."/>
            <person name="Nicholson C."/>
            <person name="Noirot C."/>
            <person name="O'Bleness M."/>
            <person name="Paule C.R."/>
            <person name="Poulain J."/>
            <person name="Prion F."/>
            <person name="Qin B."/>
            <person name="Qu C."/>
            <person name="Retzel E.F."/>
            <person name="Riddle C."/>
            <person name="Sallet E."/>
            <person name="Samain S."/>
            <person name="Samson N."/>
            <person name="Sanders I."/>
            <person name="Saurat O."/>
            <person name="Scarpelli C."/>
            <person name="Schiex T."/>
            <person name="Segurens B."/>
            <person name="Severin A.J."/>
            <person name="Sherrier D.J."/>
            <person name="Shi R."/>
            <person name="Sims S."/>
            <person name="Singer S.R."/>
            <person name="Sinharoy S."/>
            <person name="Sterck L."/>
            <person name="Viollet A."/>
            <person name="Wang B.B."/>
            <person name="Wang K."/>
            <person name="Wang M."/>
            <person name="Wang X."/>
            <person name="Warfsmann J."/>
            <person name="Weissenbach J."/>
            <person name="White D.D."/>
            <person name="White J.D."/>
            <person name="Wiley G.B."/>
            <person name="Wincker P."/>
            <person name="Xing Y."/>
            <person name="Yang L."/>
            <person name="Yao Z."/>
            <person name="Ying F."/>
            <person name="Zhai J."/>
            <person name="Zhou L."/>
            <person name="Zuber A."/>
            <person name="Denarie J."/>
            <person name="Dixon R.A."/>
            <person name="May G.D."/>
            <person name="Schwartz D.C."/>
            <person name="Rogers J."/>
            <person name="Quetier F."/>
            <person name="Town C.D."/>
            <person name="Roe B.A."/>
        </authorList>
    </citation>
    <scope>NUCLEOTIDE SEQUENCE [LARGE SCALE GENOMIC DNA]</scope>
    <source>
        <strain evidence="4">A17</strain>
        <strain evidence="5 6">cv. Jemalong A17</strain>
    </source>
</reference>
<dbReference type="SUPFAM" id="SSF52047">
    <property type="entry name" value="RNI-like"/>
    <property type="match status" value="2"/>
</dbReference>
<feature type="domain" description="F-box" evidence="2">
    <location>
        <begin position="31"/>
        <end position="66"/>
    </location>
</feature>
<evidence type="ECO:0000259" key="2">
    <source>
        <dbReference type="Pfam" id="PF00646"/>
    </source>
</evidence>
<feature type="region of interest" description="Disordered" evidence="1">
    <location>
        <begin position="1"/>
        <end position="20"/>
    </location>
</feature>
<dbReference type="Gene3D" id="3.80.10.10">
    <property type="entry name" value="Ribonuclease Inhibitor"/>
    <property type="match status" value="3"/>
</dbReference>
<evidence type="ECO:0000313" key="4">
    <source>
        <dbReference type="EMBL" id="AES59626.2"/>
    </source>
</evidence>
<dbReference type="InterPro" id="IPR057207">
    <property type="entry name" value="FBXL15_LRR"/>
</dbReference>
<dbReference type="Pfam" id="PF25372">
    <property type="entry name" value="DUF7885"/>
    <property type="match status" value="1"/>
</dbReference>
<dbReference type="AlphaFoldDB" id="G7I5Y6"/>
<dbReference type="EnsemblPlants" id="AES59626">
    <property type="protein sequence ID" value="AES59626"/>
    <property type="gene ID" value="MTR_1g023530"/>
</dbReference>
<protein>
    <submittedName>
        <fullName evidence="4">F-box/LRR protein, putative</fullName>
    </submittedName>
</protein>
<evidence type="ECO:0000313" key="6">
    <source>
        <dbReference type="Proteomes" id="UP000002051"/>
    </source>
</evidence>
<sequence>MKKQRQQSVASRNTRTRFSSQPKRTTAAFYLPDECWQLVFKFLNNGDDNRYLKTLSLVSKQFLSITNPLLFSLIIDHRLLSFLPRLFHRFTNLTSLVFARNCLDIDKLLSEISCFPLNLTSLDISNQPTIPAIGLRAFSQNITTLTSLTCSKMDSINSNDLLLIAECFPLLEELNLGYPRNKFKDHSNFLNGLETLSLALSKLTRINLSDHYYINDISLVHLFKNCKLLQELAFFSALHERPTLRSLSFTDHESRNFATLFALVKNYPSLSEIKLEYTYFTKNNMENSYSLMDFVVSPNLKSLCLGHSLQLRDENIKVLASIFPNLELLDLKNCYDISKEGIFHILRRCHNIRHLNLSYTSVDDEALYMISKSCGGLLQLLLKGCDNVTEKGVKHVVENCTLLKEINLQNCGKVNGNIVDEMVVSRPSLRRIEAPPAWDWSYEKKELYSRHGCVVH</sequence>
<dbReference type="PANTHER" id="PTHR13318:SF106">
    <property type="entry name" value="F-BOX_LRR-REPEAT PROTEIN 2"/>
    <property type="match status" value="1"/>
</dbReference>
<dbReference type="InterPro" id="IPR006553">
    <property type="entry name" value="Leu-rich_rpt_Cys-con_subtyp"/>
</dbReference>
<dbReference type="eggNOG" id="KOG1947">
    <property type="taxonomic scope" value="Eukaryota"/>
</dbReference>
<dbReference type="PANTHER" id="PTHR13318">
    <property type="entry name" value="PARTNER OF PAIRED, ISOFORM B-RELATED"/>
    <property type="match status" value="1"/>
</dbReference>
<reference evidence="5" key="3">
    <citation type="submission" date="2015-04" db="UniProtKB">
        <authorList>
            <consortium name="EnsemblPlants"/>
        </authorList>
    </citation>
    <scope>IDENTIFICATION</scope>
    <source>
        <strain evidence="5">cv. Jemalong A17</strain>
    </source>
</reference>
<evidence type="ECO:0000259" key="3">
    <source>
        <dbReference type="Pfam" id="PF25372"/>
    </source>
</evidence>
<dbReference type="SMART" id="SM00367">
    <property type="entry name" value="LRR_CC"/>
    <property type="match status" value="7"/>
</dbReference>
<evidence type="ECO:0000313" key="5">
    <source>
        <dbReference type="EnsemblPlants" id="AES59626"/>
    </source>
</evidence>
<accession>G7I5Y6</accession>
<name>G7I5Y6_MEDTR</name>
<gene>
    <name evidence="4" type="ordered locus">MTR_1g023530</name>
</gene>
<dbReference type="Proteomes" id="UP000002051">
    <property type="component" value="Unassembled WGS sequence"/>
</dbReference>
<dbReference type="EMBL" id="CM001217">
    <property type="protein sequence ID" value="AES59626.2"/>
    <property type="molecule type" value="Genomic_DNA"/>
</dbReference>
<reference evidence="4 6" key="2">
    <citation type="journal article" date="2014" name="BMC Genomics">
        <title>An improved genome release (version Mt4.0) for the model legume Medicago truncatula.</title>
        <authorList>
            <person name="Tang H."/>
            <person name="Krishnakumar V."/>
            <person name="Bidwell S."/>
            <person name="Rosen B."/>
            <person name="Chan A."/>
            <person name="Zhou S."/>
            <person name="Gentzbittel L."/>
            <person name="Childs K.L."/>
            <person name="Yandell M."/>
            <person name="Gundlach H."/>
            <person name="Mayer K.F."/>
            <person name="Schwartz D.C."/>
            <person name="Town C.D."/>
        </authorList>
    </citation>
    <scope>GENOME REANNOTATION</scope>
    <source>
        <strain evidence="5 6">cv. Jemalong A17</strain>
    </source>
</reference>
<proteinExistence type="predicted"/>